<dbReference type="GO" id="GO:0003723">
    <property type="term" value="F:RNA binding"/>
    <property type="evidence" value="ECO:0007669"/>
    <property type="project" value="InterPro"/>
</dbReference>
<dbReference type="InterPro" id="IPR012677">
    <property type="entry name" value="Nucleotide-bd_a/b_plait_sf"/>
</dbReference>
<sequence length="395" mass="43916">MVEGWQDVPARRNKGRQKNKGETKGVGDVTKFFVSNLPSGCTLWVVSEFLGYYGEVVGSYIAKKRDKEGKRFGFCSFRKRMNGVKMGLCKLKVNVAKLAVENIGLRELEERADRKHDNPEMLVGRMQEKQEVERQNKVNGQTFHPSDGLSFRAVLNGKSSVDPGVHAESSCRSIKVPDNVVAFFEIRGKALIGRVTDLKMLTRMKELLAENMVGGLDIVYVGGLSLLLNFHDKEDAVDLLSKKDVWSNWFSVLDLWEGQSLSFERVAWLKIHGVPINLAINEVFDDVASQFGKIVHPSQLSHEDGDISVGLVGILVGDGKKVNESVNLRWTNKVFKSWITEVEGSWEPECVGSVGKRVVEADAASVDNNVETLLEMVHDSKSQVGGYSLLFIAIS</sequence>
<dbReference type="CDD" id="cd00590">
    <property type="entry name" value="RRM_SF"/>
    <property type="match status" value="1"/>
</dbReference>
<evidence type="ECO:0000256" key="1">
    <source>
        <dbReference type="SAM" id="MobiDB-lite"/>
    </source>
</evidence>
<dbReference type="OrthoDB" id="1745641at2759"/>
<keyword evidence="4" id="KW-1185">Reference proteome</keyword>
<dbReference type="STRING" id="35608.A0A2U1KT18"/>
<organism evidence="3 4">
    <name type="scientific">Artemisia annua</name>
    <name type="common">Sweet wormwood</name>
    <dbReference type="NCBI Taxonomy" id="35608"/>
    <lineage>
        <taxon>Eukaryota</taxon>
        <taxon>Viridiplantae</taxon>
        <taxon>Streptophyta</taxon>
        <taxon>Embryophyta</taxon>
        <taxon>Tracheophyta</taxon>
        <taxon>Spermatophyta</taxon>
        <taxon>Magnoliopsida</taxon>
        <taxon>eudicotyledons</taxon>
        <taxon>Gunneridae</taxon>
        <taxon>Pentapetalae</taxon>
        <taxon>asterids</taxon>
        <taxon>campanulids</taxon>
        <taxon>Asterales</taxon>
        <taxon>Asteraceae</taxon>
        <taxon>Asteroideae</taxon>
        <taxon>Anthemideae</taxon>
        <taxon>Artemisiinae</taxon>
        <taxon>Artemisia</taxon>
    </lineage>
</organism>
<dbReference type="Proteomes" id="UP000245207">
    <property type="component" value="Unassembled WGS sequence"/>
</dbReference>
<feature type="region of interest" description="Disordered" evidence="1">
    <location>
        <begin position="1"/>
        <end position="23"/>
    </location>
</feature>
<dbReference type="SMART" id="SM00360">
    <property type="entry name" value="RRM"/>
    <property type="match status" value="1"/>
</dbReference>
<dbReference type="Gene3D" id="3.30.70.330">
    <property type="match status" value="1"/>
</dbReference>
<dbReference type="SUPFAM" id="SSF54928">
    <property type="entry name" value="RNA-binding domain, RBD"/>
    <property type="match status" value="1"/>
</dbReference>
<gene>
    <name evidence="3" type="ORF">CTI12_AA569500</name>
</gene>
<dbReference type="EMBL" id="PKPP01014224">
    <property type="protein sequence ID" value="PWA39898.1"/>
    <property type="molecule type" value="Genomic_DNA"/>
</dbReference>
<dbReference type="InterPro" id="IPR000504">
    <property type="entry name" value="RRM_dom"/>
</dbReference>
<evidence type="ECO:0000313" key="3">
    <source>
        <dbReference type="EMBL" id="PWA39898.1"/>
    </source>
</evidence>
<dbReference type="AlphaFoldDB" id="A0A2U1KT18"/>
<proteinExistence type="predicted"/>
<dbReference type="Pfam" id="PF00076">
    <property type="entry name" value="RRM_1"/>
    <property type="match status" value="1"/>
</dbReference>
<protein>
    <submittedName>
        <fullName evidence="3">Nucleotide-binding alpha-beta plait domain-containing protein</fullName>
    </submittedName>
</protein>
<reference evidence="3 4" key="1">
    <citation type="journal article" date="2018" name="Mol. Plant">
        <title>The genome of Artemisia annua provides insight into the evolution of Asteraceae family and artemisinin biosynthesis.</title>
        <authorList>
            <person name="Shen Q."/>
            <person name="Zhang L."/>
            <person name="Liao Z."/>
            <person name="Wang S."/>
            <person name="Yan T."/>
            <person name="Shi P."/>
            <person name="Liu M."/>
            <person name="Fu X."/>
            <person name="Pan Q."/>
            <person name="Wang Y."/>
            <person name="Lv Z."/>
            <person name="Lu X."/>
            <person name="Zhang F."/>
            <person name="Jiang W."/>
            <person name="Ma Y."/>
            <person name="Chen M."/>
            <person name="Hao X."/>
            <person name="Li L."/>
            <person name="Tang Y."/>
            <person name="Lv G."/>
            <person name="Zhou Y."/>
            <person name="Sun X."/>
            <person name="Brodelius P.E."/>
            <person name="Rose J.K.C."/>
            <person name="Tang K."/>
        </authorList>
    </citation>
    <scope>NUCLEOTIDE SEQUENCE [LARGE SCALE GENOMIC DNA]</scope>
    <source>
        <strain evidence="4">cv. Huhao1</strain>
        <tissue evidence="3">Leaf</tissue>
    </source>
</reference>
<dbReference type="InterPro" id="IPR035979">
    <property type="entry name" value="RBD_domain_sf"/>
</dbReference>
<feature type="domain" description="RRM" evidence="2">
    <location>
        <begin position="31"/>
        <end position="94"/>
    </location>
</feature>
<name>A0A2U1KT18_ARTAN</name>
<evidence type="ECO:0000259" key="2">
    <source>
        <dbReference type="SMART" id="SM00360"/>
    </source>
</evidence>
<evidence type="ECO:0000313" key="4">
    <source>
        <dbReference type="Proteomes" id="UP000245207"/>
    </source>
</evidence>
<accession>A0A2U1KT18</accession>
<comment type="caution">
    <text evidence="3">The sequence shown here is derived from an EMBL/GenBank/DDBJ whole genome shotgun (WGS) entry which is preliminary data.</text>
</comment>